<feature type="domain" description="Tudor" evidence="2">
    <location>
        <begin position="1461"/>
        <end position="1519"/>
    </location>
</feature>
<gene>
    <name evidence="3" type="ORF">CHS0354_015024</name>
</gene>
<dbReference type="EMBL" id="JAEAOA010000934">
    <property type="protein sequence ID" value="KAK3602033.1"/>
    <property type="molecule type" value="Genomic_DNA"/>
</dbReference>
<feature type="region of interest" description="Disordered" evidence="1">
    <location>
        <begin position="3017"/>
        <end position="3037"/>
    </location>
</feature>
<feature type="domain" description="Tudor" evidence="2">
    <location>
        <begin position="2545"/>
        <end position="2603"/>
    </location>
</feature>
<feature type="region of interest" description="Disordered" evidence="1">
    <location>
        <begin position="3200"/>
        <end position="3230"/>
    </location>
</feature>
<dbReference type="Gene3D" id="2.40.50.90">
    <property type="match status" value="10"/>
</dbReference>
<protein>
    <recommendedName>
        <fullName evidence="2">Tudor domain-containing protein</fullName>
    </recommendedName>
</protein>
<feature type="domain" description="Tudor" evidence="2">
    <location>
        <begin position="446"/>
        <end position="503"/>
    </location>
</feature>
<organism evidence="3 4">
    <name type="scientific">Potamilus streckersoni</name>
    <dbReference type="NCBI Taxonomy" id="2493646"/>
    <lineage>
        <taxon>Eukaryota</taxon>
        <taxon>Metazoa</taxon>
        <taxon>Spiralia</taxon>
        <taxon>Lophotrochozoa</taxon>
        <taxon>Mollusca</taxon>
        <taxon>Bivalvia</taxon>
        <taxon>Autobranchia</taxon>
        <taxon>Heteroconchia</taxon>
        <taxon>Palaeoheterodonta</taxon>
        <taxon>Unionida</taxon>
        <taxon>Unionoidea</taxon>
        <taxon>Unionidae</taxon>
        <taxon>Ambleminae</taxon>
        <taxon>Lampsilini</taxon>
        <taxon>Potamilus</taxon>
    </lineage>
</organism>
<evidence type="ECO:0000313" key="4">
    <source>
        <dbReference type="Proteomes" id="UP001195483"/>
    </source>
</evidence>
<feature type="domain" description="Tudor" evidence="2">
    <location>
        <begin position="2326"/>
        <end position="2385"/>
    </location>
</feature>
<feature type="compositionally biased region" description="Basic and acidic residues" evidence="1">
    <location>
        <begin position="1225"/>
        <end position="1234"/>
    </location>
</feature>
<feature type="domain" description="Tudor" evidence="2">
    <location>
        <begin position="882"/>
        <end position="941"/>
    </location>
</feature>
<evidence type="ECO:0000313" key="3">
    <source>
        <dbReference type="EMBL" id="KAK3602033.1"/>
    </source>
</evidence>
<dbReference type="InterPro" id="IPR002999">
    <property type="entry name" value="Tudor"/>
</dbReference>
<feature type="compositionally biased region" description="Basic and acidic residues" evidence="1">
    <location>
        <begin position="3200"/>
        <end position="3211"/>
    </location>
</feature>
<dbReference type="InterPro" id="IPR050621">
    <property type="entry name" value="Tudor_domain_containing"/>
</dbReference>
<feature type="compositionally biased region" description="Basic and acidic residues" evidence="1">
    <location>
        <begin position="1123"/>
        <end position="1135"/>
    </location>
</feature>
<feature type="domain" description="Tudor" evidence="2">
    <location>
        <begin position="1877"/>
        <end position="1935"/>
    </location>
</feature>
<dbReference type="Proteomes" id="UP001195483">
    <property type="component" value="Unassembled WGS sequence"/>
</dbReference>
<dbReference type="Pfam" id="PF00567">
    <property type="entry name" value="TUDOR"/>
    <property type="match status" value="12"/>
</dbReference>
<dbReference type="PANTHER" id="PTHR22948:SF29">
    <property type="entry name" value="FI02030P-RELATED"/>
    <property type="match status" value="1"/>
</dbReference>
<feature type="compositionally biased region" description="Low complexity" evidence="1">
    <location>
        <begin position="791"/>
        <end position="803"/>
    </location>
</feature>
<proteinExistence type="predicted"/>
<feature type="region of interest" description="Disordered" evidence="1">
    <location>
        <begin position="3079"/>
        <end position="3105"/>
    </location>
</feature>
<feature type="domain" description="Tudor" evidence="2">
    <location>
        <begin position="2744"/>
        <end position="2802"/>
    </location>
</feature>
<feature type="compositionally biased region" description="Gly residues" evidence="1">
    <location>
        <begin position="1288"/>
        <end position="1306"/>
    </location>
</feature>
<feature type="region of interest" description="Disordered" evidence="1">
    <location>
        <begin position="790"/>
        <end position="826"/>
    </location>
</feature>
<sequence>MLEFTVNQDETAFVTHVEFSECSCDVYAQIGNITAIADRLADSIEEYISNIELEEPTHQWNEGDICLAQFHEDRAWYRARIRRKSELMLTVFFIDYGNSDTVSVDCARKIPEILLTTPPLATTCIVSGCTPSGSAWTDAEIEKHRKTLENNEFRAKIMSVNKSGQETVLTIQLFQTDTGLPIFYTKVSREANLQNTGIALQNLEIGNVYKVFISHVESASKFWVQLTEHEQELTSVMSDMAACFADDSPSSGDIVDPQPGQICALCYSEDGSFYRGMVKNVTNGSCTVIFIDYGNSETKPSDELFTLPQPLCKLPAQAVECSYHGSIDPSLIGSKLNELAAEESVIMKVVSKANDVYSVQIPSFEKYLISVETESDANDAGLRSDGKLWLSYSPLHLQVGSVYDVCISCVDHPGCFFIQIIGNGPKLDELMQSLDQVTGNSPLISNCYIGLPCLANFADGVWYRAEVVSVEEENVQVAAVDFGFIEGFSQSQLRVIADKFKQLPAQSVQCTVDVSRTDESCWSRKDCDILTALTDKSALVAKVVAKKGTLYQLDLYETDKGDRYLNSEFSQLSSGQSDQKLTNTSSPVTNQVKSDQAFSLVKEEMSHIPTPELCAGLQVEVCVTAVQFPYVFGQITSTPVEQVAKLQLDLNTFYEKNKVLMLPQNGKPVVPGTFCCAQYSDSGWYRAMVTRLCGGEIEVTFVDFGDIAMKCPQSLYILKYEFCKLAQQCIKCRIKNLPSSMTQRKMEDILVTQRLDVKLLAQEDAVYPEFVVELPNTPVNRKLLDKLYEGQKQSPRQKQSPQREAGRSKWSFRRQPSETDVEGYTQQEVRIGTTENVMVTHINDPDHFHCVLDGMSPSLDLTMDQLHEHYSKLQAGQEALSSPTLGTPCVAQYSVDMGWYRAKITGLLSNGLAEVMFVDYGNNECLSKDLLKAIMPEFMNLPAQAILCGLADVSSSQGFWSPEHIAQFEDLVLEQSFQATFRSRVVARDQPYIVNLFNKKGEEINQIFGRSTDSLCVDVASSSKRTFSTNKNTFQVNVQSHDWEDDSSRSDNFGSGGRSYGDSRFGNGEGRGVRSSGFNKGRDRDSFVKGGFGQDSGRGSSGGFGHSRNENEGDGFGKSGRFNQDHKKDHYKRGDTWAASKDGNGRDRSGFIKAGAGHKGGSDDSSSDSSGFGSGRRQRSDRDSGGRGFGNKVRYSHDGDSRHSGFRTDRFAGHSDDGESNNGDGEFRRGRFGGEKGGGFGGERSSFRGDKRGGHFSPGGNGDNGESGRGFGGKPGGGRRGISDGSEGEFGGKSGRGFSGKSGGGFSRKSGGTITVEGRFGAASSGGDDWDSEVTESKSQPQGFGVSSGGRAGGPVKSIGFGSQTSQEESWEGGGNTTISGLKITPAKQRFRGVSIKEEEAYVHYKLKLMETADVYVVYADSPSKFWCQVVKNSTDLQNLMDEINEEYEKENLCEELQLKESKPGMPCAAKFSDDNMWYRGEIKKCSTSGEEVHFVDYGNTETVCQANIRKLKPKFLHLPTQGLKCVLDKVSPSGGQWTDKAIEEFKNLTGDKKLFLKVLNTSADSTHMVMLENQEENIDITRNLIEKGYCTLSTDTATKKIISSPYPSPNLPLGTSTDVYVSWIENPHRFWCQPVSEENALDTVAETLQEQYNSGIGANLTVHSVIPGMAVVSLFSEDGAWYRAVVEAVAGDSVQVQFVDYGNTDTVRLESLRRITEDLLQVPSLAAICKLTGLRPLQSVWTVDAKDIMKQLVEDKTVSCKVLDKEDDCLLVELMVEGTNMGEELIRAAVVRAEKEPSSVVGSAMLKSEVIKPGQGMKRYQAESSLDIGSSYSGYVAYVESLSSFWCQLLSGSDELDALMQKLESFHITMNQSLDKLEVGSACVAKYSEDQAWYRGRVEKVDSDGLTVFFVDYGNKEVISMSDVCTISDEFLTLPTQAIHCSLQLSNVKYNPEMSIKFEELVMDQVLTIRSVKVNNDAYEIVLTLQDGTCVNDMFSSTAENEVSTGLASKDAVISYPKATYPTDKNIKVYLSYTESPSNFYVQLATQEDKLNELMGKLKDTYSEEKQSLSQGMPGVACTAKFSNDDKWYRAEVLEPHDTTLKLRFVDFGNSEETSLDLVKILASEFVDIQPLAFQCCLQDLYPIGEEWSSESITEFEALTIDKELKCNFNSLGQVQLQSEDGDIGEMLVNSGHAKWRISSNTCALDKTATFESSKENLLLVRDAEQALKEELLQQAESETSNENAVFEKPEEKAETEWTFLSEESQLRRVCLEEGQRQTVLVSHCESPSLFWIQLESNKPSINTLLNSMYAAYSDQTLATLCVDKVQEGDLVMALYAEDESWYRAKVISVASDQEVEVFFMDYGNSEIVPKDSLRKFMAQFSELPIQGLMCSLSGVNPKENSWSDETIDLFTELTQDKPLLMDVLNVKEEVYQVNLMDMGLSIGQQLLDHGDAVEKECVPLLNKRVHQLFASDSSTPSKLQKEKQFRYKELDLDPKSETFKVLLSRLTSPGDFWCQKLDNQKELTELEARIQDSYSSDSETITGIITHLGCVVLNTEDNKYYRAVVQKVNDESVMVLCVDNGSEIQVPSENVKKLKSEFMDLPQQAFHCGLSDILSESLNGTWDVGACSRFHELVYNKPVKAELARPDRYGKYLIKLYDGDVSIASALVDGGFARFRGVLPMVDKGAYKQLRLEVDDEYEVILVDNDEMDKLVFHVTSQVDLMNGIIEKVAETVKEREKTETELDKGDLCLVLNKSNDTWYRGVIQEKGNGEYEVYTLDYGSLMTVEASQIMPLSKSLVSIPAQALICSLEDIMPEKNATWTEESIDFFREYCIDSGLFLYVSSYENGVHQVVLSKEDAKGSINALLVDLGFAKAIPGSDVDLEVKDDDGEESFLELSLCRANSLGSMNKGITTDLEETTTHLEDMENASKLKSDMSDNCILSGSAVSFSPSEEDLDSGLKNKGTDSFSYEILETWIPYPPTHHAVGELNEDTIDDLSCPLEQEYCQTVASTVQDTTGQDSDTVNTERSDKCPDFGVTKEYLDQGATKEYPDQGVNKEHPDQSIIKDLEQGVTKDYHAKGVTQENTEQGGTKGNPEQDVTEKHPEQCVTKEHLDQGVTKVCLDQDVSEELEFPECKAVTDTCSEGPNYSRDEEDKQDNGMQVEHVVESPDSIHKLDGQKPLERVLTENVAAIDDQDAKVKDTEKENKDVSEMDIVDQSTINGTEDDGSKMGFGDVCPGFVLKKAQVQEDPGITKKKIEDFENTTSFQAE</sequence>
<dbReference type="InterPro" id="IPR035437">
    <property type="entry name" value="SNase_OB-fold_sf"/>
</dbReference>
<dbReference type="SMART" id="SM00333">
    <property type="entry name" value="TUDOR"/>
    <property type="match status" value="12"/>
</dbReference>
<feature type="domain" description="Tudor" evidence="2">
    <location>
        <begin position="1665"/>
        <end position="1723"/>
    </location>
</feature>
<dbReference type="Gene3D" id="2.30.30.140">
    <property type="match status" value="12"/>
</dbReference>
<reference evidence="3" key="3">
    <citation type="submission" date="2023-05" db="EMBL/GenBank/DDBJ databases">
        <authorList>
            <person name="Smith C.H."/>
        </authorList>
    </citation>
    <scope>NUCLEOTIDE SEQUENCE</scope>
    <source>
        <strain evidence="3">CHS0354</strain>
        <tissue evidence="3">Mantle</tissue>
    </source>
</reference>
<dbReference type="PROSITE" id="PS50304">
    <property type="entry name" value="TUDOR"/>
    <property type="match status" value="12"/>
</dbReference>
<evidence type="ECO:0000256" key="1">
    <source>
        <dbReference type="SAM" id="MobiDB-lite"/>
    </source>
</evidence>
<feature type="region of interest" description="Disordered" evidence="1">
    <location>
        <begin position="1040"/>
        <end position="1379"/>
    </location>
</feature>
<feature type="compositionally biased region" description="Basic and acidic residues" evidence="1">
    <location>
        <begin position="1195"/>
        <end position="1217"/>
    </location>
</feature>
<feature type="domain" description="Tudor" evidence="2">
    <location>
        <begin position="256"/>
        <end position="314"/>
    </location>
</feature>
<accession>A0AAE0T2L9</accession>
<feature type="domain" description="Tudor" evidence="2">
    <location>
        <begin position="2072"/>
        <end position="2130"/>
    </location>
</feature>
<feature type="domain" description="Tudor" evidence="2">
    <location>
        <begin position="668"/>
        <end position="725"/>
    </location>
</feature>
<dbReference type="FunFam" id="2.30.30.140:FF:000018">
    <property type="entry name" value="Serine/threonine-protein kinase 31"/>
    <property type="match status" value="6"/>
</dbReference>
<comment type="caution">
    <text evidence="3">The sequence shown here is derived from an EMBL/GenBank/DDBJ whole genome shotgun (WGS) entry which is preliminary data.</text>
</comment>
<dbReference type="PANTHER" id="PTHR22948">
    <property type="entry name" value="TUDOR DOMAIN CONTAINING PROTEIN"/>
    <property type="match status" value="1"/>
</dbReference>
<feature type="region of interest" description="Disordered" evidence="1">
    <location>
        <begin position="3140"/>
        <end position="3161"/>
    </location>
</feature>
<name>A0AAE0T2L9_9BIVA</name>
<evidence type="ECO:0000259" key="2">
    <source>
        <dbReference type="PROSITE" id="PS50304"/>
    </source>
</evidence>
<keyword evidence="4" id="KW-1185">Reference proteome</keyword>
<feature type="compositionally biased region" description="Gly residues" evidence="1">
    <location>
        <begin position="1256"/>
        <end position="1280"/>
    </location>
</feature>
<reference evidence="3" key="2">
    <citation type="journal article" date="2021" name="Genome Biol. Evol.">
        <title>Developing a high-quality reference genome for a parasitic bivalve with doubly uniparental inheritance (Bivalvia: Unionida).</title>
        <authorList>
            <person name="Smith C.H."/>
        </authorList>
    </citation>
    <scope>NUCLEOTIDE SEQUENCE</scope>
    <source>
        <strain evidence="3">CHS0354</strain>
        <tissue evidence="3">Mantle</tissue>
    </source>
</reference>
<dbReference type="SUPFAM" id="SSF63748">
    <property type="entry name" value="Tudor/PWWP/MBT"/>
    <property type="match status" value="12"/>
</dbReference>
<reference evidence="3" key="1">
    <citation type="journal article" date="2021" name="Genome Biol. Evol.">
        <title>A High-Quality Reference Genome for a Parasitic Bivalve with Doubly Uniparental Inheritance (Bivalvia: Unionida).</title>
        <authorList>
            <person name="Smith C.H."/>
        </authorList>
    </citation>
    <scope>NUCLEOTIDE SEQUENCE</scope>
    <source>
        <strain evidence="3">CHS0354</strain>
    </source>
</reference>
<feature type="compositionally biased region" description="Gly residues" evidence="1">
    <location>
        <begin position="1090"/>
        <end position="1105"/>
    </location>
</feature>
<feature type="domain" description="Tudor" evidence="2">
    <location>
        <begin position="59"/>
        <end position="117"/>
    </location>
</feature>